<accession>A0A0U5G998</accession>
<organism evidence="2 3">
    <name type="scientific">Aspergillus calidoustus</name>
    <dbReference type="NCBI Taxonomy" id="454130"/>
    <lineage>
        <taxon>Eukaryota</taxon>
        <taxon>Fungi</taxon>
        <taxon>Dikarya</taxon>
        <taxon>Ascomycota</taxon>
        <taxon>Pezizomycotina</taxon>
        <taxon>Eurotiomycetes</taxon>
        <taxon>Eurotiomycetidae</taxon>
        <taxon>Eurotiales</taxon>
        <taxon>Aspergillaceae</taxon>
        <taxon>Aspergillus</taxon>
        <taxon>Aspergillus subgen. Nidulantes</taxon>
    </lineage>
</organism>
<reference evidence="3" key="1">
    <citation type="journal article" date="2016" name="Genome Announc.">
        <title>Draft genome sequences of fungus Aspergillus calidoustus.</title>
        <authorList>
            <person name="Horn F."/>
            <person name="Linde J."/>
            <person name="Mattern D.J."/>
            <person name="Walther G."/>
            <person name="Guthke R."/>
            <person name="Scherlach K."/>
            <person name="Martin K."/>
            <person name="Brakhage A.A."/>
            <person name="Petzke L."/>
            <person name="Valiante V."/>
        </authorList>
    </citation>
    <scope>NUCLEOTIDE SEQUENCE [LARGE SCALE GENOMIC DNA]</scope>
    <source>
        <strain evidence="3">SF006504</strain>
    </source>
</reference>
<dbReference type="SUPFAM" id="SSF53335">
    <property type="entry name" value="S-adenosyl-L-methionine-dependent methyltransferases"/>
    <property type="match status" value="1"/>
</dbReference>
<dbReference type="AlphaFoldDB" id="A0A0U5G998"/>
<proteinExistence type="predicted"/>
<dbReference type="Proteomes" id="UP000054771">
    <property type="component" value="Unassembled WGS sequence"/>
</dbReference>
<dbReference type="EMBL" id="CDMC01000005">
    <property type="protein sequence ID" value="CEL06207.1"/>
    <property type="molecule type" value="Genomic_DNA"/>
</dbReference>
<keyword evidence="3" id="KW-1185">Reference proteome</keyword>
<dbReference type="InterPro" id="IPR029063">
    <property type="entry name" value="SAM-dependent_MTases_sf"/>
</dbReference>
<evidence type="ECO:0000259" key="1">
    <source>
        <dbReference type="Pfam" id="PF13649"/>
    </source>
</evidence>
<dbReference type="Gene3D" id="3.40.50.150">
    <property type="entry name" value="Vaccinia Virus protein VP39"/>
    <property type="match status" value="1"/>
</dbReference>
<dbReference type="STRING" id="454130.A0A0U5G998"/>
<dbReference type="OrthoDB" id="4869960at2759"/>
<name>A0A0U5G998_ASPCI</name>
<sequence length="367" mass="41464">MTLPGALGQVRSLFPHAEPDWWKEAYNHIYLWTDGDCVESPVVTDAECNALLQVPRVQALLNSSPSMQVLDLCCGQGRHTINLAGQFPSVGILGVDQSKYLLDMARKRVETRMVEEGKARNITFEGATHLRALCVCVNVWIAPSLPCLLCKRQVRWVAPSSSYRFCAWTSSFLTYCAVPCQLIGLIETNPRRFEGQTKRPICVAFSRLPDLMLDSNSICPWSIKDTIDLDTHDGGRSSYELEATIGLWTWLYYSFSRLPCERILSSSPQTAKLKAWGIKSFCERGSSGLDHFDLPLFSSHNILPGDSVAEETVTLSLNESSYSRRARDLLYCFCFASPHCPRRGRHDNSARRWIGQQRHYPDPKCLY</sequence>
<feature type="domain" description="Methyltransferase" evidence="1">
    <location>
        <begin position="69"/>
        <end position="135"/>
    </location>
</feature>
<protein>
    <recommendedName>
        <fullName evidence="1">Methyltransferase domain-containing protein</fullName>
    </recommendedName>
</protein>
<dbReference type="InterPro" id="IPR041698">
    <property type="entry name" value="Methyltransf_25"/>
</dbReference>
<gene>
    <name evidence="2" type="ORF">ASPCAL07315</name>
</gene>
<evidence type="ECO:0000313" key="3">
    <source>
        <dbReference type="Proteomes" id="UP000054771"/>
    </source>
</evidence>
<dbReference type="Pfam" id="PF13649">
    <property type="entry name" value="Methyltransf_25"/>
    <property type="match status" value="1"/>
</dbReference>
<evidence type="ECO:0000313" key="2">
    <source>
        <dbReference type="EMBL" id="CEL06207.1"/>
    </source>
</evidence>